<gene>
    <name evidence="2" type="ORF">BO94DRAFT_261034</name>
</gene>
<dbReference type="EMBL" id="MSFK01000036">
    <property type="protein sequence ID" value="PWY71602.1"/>
    <property type="molecule type" value="Genomic_DNA"/>
</dbReference>
<dbReference type="PROSITE" id="PS51257">
    <property type="entry name" value="PROKAR_LIPOPROTEIN"/>
    <property type="match status" value="1"/>
</dbReference>
<evidence type="ECO:0000256" key="1">
    <source>
        <dbReference type="SAM" id="Phobius"/>
    </source>
</evidence>
<protein>
    <submittedName>
        <fullName evidence="2">Uncharacterized protein</fullName>
    </submittedName>
</protein>
<dbReference type="GeneID" id="37108636"/>
<keyword evidence="1" id="KW-0812">Transmembrane</keyword>
<keyword evidence="1" id="KW-1133">Transmembrane helix</keyword>
<keyword evidence="3" id="KW-1185">Reference proteome</keyword>
<sequence>MGRFGWHGLGRLSENFIVYCCSFIACLPLSYPLVLHMGETTGYWCTWKLTCANGPWVGVMRWGGGFHKLPLLSFSLDFSFLLIISFILVGTWDV</sequence>
<proteinExistence type="predicted"/>
<reference evidence="2 3" key="1">
    <citation type="submission" date="2016-12" db="EMBL/GenBank/DDBJ databases">
        <title>The genomes of Aspergillus section Nigri reveals drivers in fungal speciation.</title>
        <authorList>
            <consortium name="DOE Joint Genome Institute"/>
            <person name="Vesth T.C."/>
            <person name="Nybo J."/>
            <person name="Theobald S."/>
            <person name="Brandl J."/>
            <person name="Frisvad J.C."/>
            <person name="Nielsen K.F."/>
            <person name="Lyhne E.K."/>
            <person name="Kogle M.E."/>
            <person name="Kuo A."/>
            <person name="Riley R."/>
            <person name="Clum A."/>
            <person name="Nolan M."/>
            <person name="Lipzen A."/>
            <person name="Salamov A."/>
            <person name="Henrissat B."/>
            <person name="Wiebenga A."/>
            <person name="De Vries R.P."/>
            <person name="Grigoriev I.V."/>
            <person name="Mortensen U.H."/>
            <person name="Andersen M.R."/>
            <person name="Baker S.E."/>
        </authorList>
    </citation>
    <scope>NUCLEOTIDE SEQUENCE [LARGE SCALE GENOMIC DNA]</scope>
    <source>
        <strain evidence="2 3">CBS 115572</strain>
    </source>
</reference>
<feature type="transmembrane region" description="Helical" evidence="1">
    <location>
        <begin position="69"/>
        <end position="92"/>
    </location>
</feature>
<feature type="transmembrane region" description="Helical" evidence="1">
    <location>
        <begin position="16"/>
        <end position="34"/>
    </location>
</feature>
<comment type="caution">
    <text evidence="2">The sequence shown here is derived from an EMBL/GenBank/DDBJ whole genome shotgun (WGS) entry which is preliminary data.</text>
</comment>
<dbReference type="AlphaFoldDB" id="A0A317VFF6"/>
<dbReference type="RefSeq" id="XP_025463000.1">
    <property type="nucleotide sequence ID" value="XM_025606493.1"/>
</dbReference>
<evidence type="ECO:0000313" key="3">
    <source>
        <dbReference type="Proteomes" id="UP000246702"/>
    </source>
</evidence>
<dbReference type="Proteomes" id="UP000246702">
    <property type="component" value="Unassembled WGS sequence"/>
</dbReference>
<keyword evidence="1" id="KW-0472">Membrane</keyword>
<name>A0A317VFF6_9EURO</name>
<evidence type="ECO:0000313" key="2">
    <source>
        <dbReference type="EMBL" id="PWY71602.1"/>
    </source>
</evidence>
<organism evidence="2 3">
    <name type="scientific">Aspergillus sclerotioniger CBS 115572</name>
    <dbReference type="NCBI Taxonomy" id="1450535"/>
    <lineage>
        <taxon>Eukaryota</taxon>
        <taxon>Fungi</taxon>
        <taxon>Dikarya</taxon>
        <taxon>Ascomycota</taxon>
        <taxon>Pezizomycotina</taxon>
        <taxon>Eurotiomycetes</taxon>
        <taxon>Eurotiomycetidae</taxon>
        <taxon>Eurotiales</taxon>
        <taxon>Aspergillaceae</taxon>
        <taxon>Aspergillus</taxon>
        <taxon>Aspergillus subgen. Circumdati</taxon>
    </lineage>
</organism>
<accession>A0A317VFF6</accession>